<reference evidence="1" key="1">
    <citation type="submission" date="2016-10" db="EMBL/GenBank/DDBJ databases">
        <authorList>
            <person name="Benchimol M."/>
            <person name="Almeida L.G."/>
            <person name="Vasconcelos A.T."/>
            <person name="Perreira-Neves A."/>
            <person name="Rosa I.A."/>
            <person name="Tasca T."/>
            <person name="Bogo M.R."/>
            <person name="de Souza W."/>
        </authorList>
    </citation>
    <scope>NUCLEOTIDE SEQUENCE [LARGE SCALE GENOMIC DNA]</scope>
    <source>
        <strain evidence="1">K</strain>
    </source>
</reference>
<dbReference type="EMBL" id="MLAK01000888">
    <property type="protein sequence ID" value="OHT01963.1"/>
    <property type="molecule type" value="Genomic_DNA"/>
</dbReference>
<protein>
    <submittedName>
        <fullName evidence="1">Uncharacterized protein</fullName>
    </submittedName>
</protein>
<evidence type="ECO:0000313" key="2">
    <source>
        <dbReference type="Proteomes" id="UP000179807"/>
    </source>
</evidence>
<organism evidence="1 2">
    <name type="scientific">Tritrichomonas foetus</name>
    <dbReference type="NCBI Taxonomy" id="1144522"/>
    <lineage>
        <taxon>Eukaryota</taxon>
        <taxon>Metamonada</taxon>
        <taxon>Parabasalia</taxon>
        <taxon>Tritrichomonadida</taxon>
        <taxon>Tritrichomonadidae</taxon>
        <taxon>Tritrichomonas</taxon>
    </lineage>
</organism>
<dbReference type="GeneID" id="94842438"/>
<sequence length="382" mass="45933">MIENESIRFPQGFLIENKPIEIIIPYFISTLPDGINNRIRDLRELFGNALRKINRHIDIVSYFCKHLEKEFKNGLKMNVFGSKTIVPKAKNNDPMFWCFLFYIMVFHFNNHQFDDHKQITEDITEYIIELSLERSNDLFRSYINELSKEYQSIKKLLMKNPEQINKLQSFYLDSIYPIFKITDLLYDKIVRFRDNMKIHWYDSVIKNYFKENCWFMDFDTEVKKFMKFEELDQISPLPAILLLFVLIEKLEGVKVPIKTHLVNQVNNFTKEFLKKYDIAFVFSTKKLINNKIQTFNDEQLLQIYPKLIKAAVGYITTIRDFLVQKGNLQEETIQQFIQITCTYLQNSYNNFYDCVKEIMFKFSEDQEIKTPKQFTEELNKQF</sequence>
<proteinExistence type="predicted"/>
<comment type="caution">
    <text evidence="1">The sequence shown here is derived from an EMBL/GenBank/DDBJ whole genome shotgun (WGS) entry which is preliminary data.</text>
</comment>
<accession>A0A1J4JSE0</accession>
<name>A0A1J4JSE0_9EUKA</name>
<dbReference type="AlphaFoldDB" id="A0A1J4JSE0"/>
<dbReference type="Proteomes" id="UP000179807">
    <property type="component" value="Unassembled WGS sequence"/>
</dbReference>
<gene>
    <name evidence="1" type="ORF">TRFO_31102</name>
</gene>
<dbReference type="RefSeq" id="XP_068355099.1">
    <property type="nucleotide sequence ID" value="XM_068507734.1"/>
</dbReference>
<dbReference type="VEuPathDB" id="TrichDB:TRFO_31102"/>
<keyword evidence="2" id="KW-1185">Reference proteome</keyword>
<evidence type="ECO:0000313" key="1">
    <source>
        <dbReference type="EMBL" id="OHT01963.1"/>
    </source>
</evidence>